<comment type="caution">
    <text evidence="3">The sequence shown here is derived from an EMBL/GenBank/DDBJ whole genome shotgun (WGS) entry which is preliminary data.</text>
</comment>
<accession>A0ABX1BCA0</accession>
<feature type="compositionally biased region" description="Polar residues" evidence="1">
    <location>
        <begin position="479"/>
        <end position="490"/>
    </location>
</feature>
<dbReference type="InterPro" id="IPR045782">
    <property type="entry name" value="TrbL_3"/>
</dbReference>
<feature type="region of interest" description="Disordered" evidence="1">
    <location>
        <begin position="44"/>
        <end position="113"/>
    </location>
</feature>
<organism evidence="3 4">
    <name type="scientific">Nonomuraea composti</name>
    <dbReference type="NCBI Taxonomy" id="2720023"/>
    <lineage>
        <taxon>Bacteria</taxon>
        <taxon>Bacillati</taxon>
        <taxon>Actinomycetota</taxon>
        <taxon>Actinomycetes</taxon>
        <taxon>Streptosporangiales</taxon>
        <taxon>Streptosporangiaceae</taxon>
        <taxon>Nonomuraea</taxon>
    </lineage>
</organism>
<dbReference type="RefSeq" id="WP_168017130.1">
    <property type="nucleotide sequence ID" value="NZ_JAATEP010000038.1"/>
</dbReference>
<keyword evidence="2" id="KW-0472">Membrane</keyword>
<feature type="transmembrane region" description="Helical" evidence="2">
    <location>
        <begin position="268"/>
        <end position="286"/>
    </location>
</feature>
<feature type="compositionally biased region" description="Pro residues" evidence="1">
    <location>
        <begin position="80"/>
        <end position="89"/>
    </location>
</feature>
<evidence type="ECO:0000256" key="2">
    <source>
        <dbReference type="SAM" id="Phobius"/>
    </source>
</evidence>
<dbReference type="Proteomes" id="UP000696294">
    <property type="component" value="Unassembled WGS sequence"/>
</dbReference>
<keyword evidence="2" id="KW-1133">Transmembrane helix</keyword>
<keyword evidence="2" id="KW-0812">Transmembrane</keyword>
<feature type="compositionally biased region" description="Low complexity" evidence="1">
    <location>
        <begin position="90"/>
        <end position="101"/>
    </location>
</feature>
<evidence type="ECO:0000313" key="3">
    <source>
        <dbReference type="EMBL" id="NJP95409.1"/>
    </source>
</evidence>
<gene>
    <name evidence="3" type="ORF">HCN51_39255</name>
</gene>
<feature type="region of interest" description="Disordered" evidence="1">
    <location>
        <begin position="431"/>
        <end position="587"/>
    </location>
</feature>
<feature type="compositionally biased region" description="Low complexity" evidence="1">
    <location>
        <begin position="518"/>
        <end position="531"/>
    </location>
</feature>
<feature type="compositionally biased region" description="Low complexity" evidence="1">
    <location>
        <begin position="465"/>
        <end position="478"/>
    </location>
</feature>
<protein>
    <submittedName>
        <fullName evidence="3">Type IV secretion system protein</fullName>
    </submittedName>
</protein>
<feature type="transmembrane region" description="Helical" evidence="2">
    <location>
        <begin position="173"/>
        <end position="193"/>
    </location>
</feature>
<name>A0ABX1BCA0_9ACTN</name>
<feature type="transmembrane region" description="Helical" evidence="2">
    <location>
        <begin position="205"/>
        <end position="227"/>
    </location>
</feature>
<dbReference type="Pfam" id="PF19590">
    <property type="entry name" value="TrbL_3"/>
    <property type="match status" value="1"/>
</dbReference>
<evidence type="ECO:0000313" key="4">
    <source>
        <dbReference type="Proteomes" id="UP000696294"/>
    </source>
</evidence>
<dbReference type="EMBL" id="JAATEP010000038">
    <property type="protein sequence ID" value="NJP95409.1"/>
    <property type="molecule type" value="Genomic_DNA"/>
</dbReference>
<feature type="transmembrane region" description="Helical" evidence="2">
    <location>
        <begin position="376"/>
        <end position="397"/>
    </location>
</feature>
<evidence type="ECO:0000256" key="1">
    <source>
        <dbReference type="SAM" id="MobiDB-lite"/>
    </source>
</evidence>
<proteinExistence type="predicted"/>
<reference evidence="3 4" key="1">
    <citation type="submission" date="2020-03" db="EMBL/GenBank/DDBJ databases">
        <title>WGS of actinomycetes isolated from Thailand.</title>
        <authorList>
            <person name="Thawai C."/>
        </authorList>
    </citation>
    <scope>NUCLEOTIDE SEQUENCE [LARGE SCALE GENOMIC DNA]</scope>
    <source>
        <strain evidence="3 4">FMUSA5-5</strain>
    </source>
</reference>
<feature type="transmembrane region" description="Helical" evidence="2">
    <location>
        <begin position="323"/>
        <end position="346"/>
    </location>
</feature>
<feature type="transmembrane region" description="Helical" evidence="2">
    <location>
        <begin position="293"/>
        <end position="311"/>
    </location>
</feature>
<sequence>MTVTRHPPPRPPTANMLRPVPRRLAQLLTIVAITLTVTAIQAAAEPDPPSAPSPTANSQPTPPAIPTPTSTPSTPTGPMLTPPPHPHPSSGPTSPAAGQPPAAEPAPQPGGGAEECGWLDFGCKINRALNGWFGSIVTEAIQPAFQTMGTLLLSAPPPDMVERVQELSAHVRVVANALLALFVLAGGVIMMAYGSVQTSTTAAEVAPRVVVAAIALNFSLTVCQYAIELANGLVAALLGDGVDARRAGDLIANKLANPVGQLAAPQMFFIWMVAIAVVMGLILAFIAVVRIALLLFLMIAAPLALLCHALPQTEHIARLWWRAFTGVLVMQVLQALVLILAFKVYFTDAADAFTTGPDQPVLAAVKPIVTRAIDTLVLIGLLFLLIKIPGWVARSVWQPAQPQLLTRLVKSLIVYKTMGLARTALVRNGRAARAARSASSRRHRPPGRPGAGRPARPRGGPPGARPTGRPTSTGGTASVNTPNPSGQRGHQQLQLPLNLPPTPATGARRAGSAGGQGRQLALPFPVTRVPRQPTPPPPAARTGPWIRPKPPWSQPMLPGMPTRPARPRQLLLRLDPPPNRTRRGDGR</sequence>
<feature type="compositionally biased region" description="Low complexity" evidence="1">
    <location>
        <begin position="67"/>
        <end position="79"/>
    </location>
</feature>
<keyword evidence="4" id="KW-1185">Reference proteome</keyword>